<organism evidence="1">
    <name type="scientific">Neisseria gonorrhoeae</name>
    <dbReference type="NCBI Taxonomy" id="485"/>
    <lineage>
        <taxon>Bacteria</taxon>
        <taxon>Pseudomonadati</taxon>
        <taxon>Pseudomonadota</taxon>
        <taxon>Betaproteobacteria</taxon>
        <taxon>Neisseriales</taxon>
        <taxon>Neisseriaceae</taxon>
        <taxon>Neisseria</taxon>
    </lineage>
</organism>
<reference evidence="1" key="1">
    <citation type="submission" date="2018-06" db="EMBL/GenBank/DDBJ databases">
        <authorList>
            <consortium name="Pathogen Informatics"/>
            <person name="Doyle S."/>
        </authorList>
    </citation>
    <scope>NUCLEOTIDE SEQUENCE [LARGE SCALE GENOMIC DNA]</scope>
    <source>
        <strain evidence="1">NCTC11421</strain>
    </source>
</reference>
<proteinExistence type="predicted"/>
<dbReference type="AlphaFoldDB" id="A0A378VWH4"/>
<dbReference type="EMBL" id="UGRI01000001">
    <property type="protein sequence ID" value="SUA21199.1"/>
    <property type="molecule type" value="Genomic_DNA"/>
</dbReference>
<accession>A0A378VWH4</accession>
<name>A0A378VWH4_NEIGO</name>
<sequence length="41" mass="4804">MAGHDEKTFDPAQTLFDRVRTVKDADEVRRILNAFEHEMDV</sequence>
<protein>
    <submittedName>
        <fullName evidence="1">tRNA-dihydrouridine synthase C</fullName>
    </submittedName>
</protein>
<evidence type="ECO:0000313" key="1">
    <source>
        <dbReference type="EMBL" id="SUA21199.1"/>
    </source>
</evidence>
<gene>
    <name evidence="1" type="ORF">NCTC11421_01297</name>
</gene>